<gene>
    <name evidence="1" type="ORF">DEO72_LG7g1738</name>
</gene>
<sequence>MSDNLDAWNRLAAHSQPPGDAWDFYQFMDLDEGPGGADPAARRREQNVSILMILEFWEILHSGKMLYSSYNELLGEKIRENWEENWTLVDVVHKSGISRTDASLGGAGLTARRQCREREPRGCTVRSAARAAMGCCMIRVRLEILCGIKTFGIDDLFCCRFECAGCGQYGWVQIDCPP</sequence>
<dbReference type="AlphaFoldDB" id="A0A4D6MHG0"/>
<organism evidence="1 2">
    <name type="scientific">Vigna unguiculata</name>
    <name type="common">Cowpea</name>
    <dbReference type="NCBI Taxonomy" id="3917"/>
    <lineage>
        <taxon>Eukaryota</taxon>
        <taxon>Viridiplantae</taxon>
        <taxon>Streptophyta</taxon>
        <taxon>Embryophyta</taxon>
        <taxon>Tracheophyta</taxon>
        <taxon>Spermatophyta</taxon>
        <taxon>Magnoliopsida</taxon>
        <taxon>eudicotyledons</taxon>
        <taxon>Gunneridae</taxon>
        <taxon>Pentapetalae</taxon>
        <taxon>rosids</taxon>
        <taxon>fabids</taxon>
        <taxon>Fabales</taxon>
        <taxon>Fabaceae</taxon>
        <taxon>Papilionoideae</taxon>
        <taxon>50 kb inversion clade</taxon>
        <taxon>NPAAA clade</taxon>
        <taxon>indigoferoid/millettioid clade</taxon>
        <taxon>Phaseoleae</taxon>
        <taxon>Vigna</taxon>
    </lineage>
</organism>
<name>A0A4D6MHG0_VIGUN</name>
<accession>A0A4D6MHG0</accession>
<dbReference type="Proteomes" id="UP000501690">
    <property type="component" value="Linkage Group LG7"/>
</dbReference>
<dbReference type="EMBL" id="CP039351">
    <property type="protein sequence ID" value="QCE00448.1"/>
    <property type="molecule type" value="Genomic_DNA"/>
</dbReference>
<reference evidence="1 2" key="1">
    <citation type="submission" date="2019-04" db="EMBL/GenBank/DDBJ databases">
        <title>An improved genome assembly and genetic linkage map for asparagus bean, Vigna unguiculata ssp. sesquipedialis.</title>
        <authorList>
            <person name="Xia Q."/>
            <person name="Zhang R."/>
            <person name="Dong Y."/>
        </authorList>
    </citation>
    <scope>NUCLEOTIDE SEQUENCE [LARGE SCALE GENOMIC DNA]</scope>
    <source>
        <tissue evidence="1">Leaf</tissue>
    </source>
</reference>
<evidence type="ECO:0000313" key="1">
    <source>
        <dbReference type="EMBL" id="QCE00448.1"/>
    </source>
</evidence>
<protein>
    <submittedName>
        <fullName evidence="1">Uncharacterized protein</fullName>
    </submittedName>
</protein>
<proteinExistence type="predicted"/>
<evidence type="ECO:0000313" key="2">
    <source>
        <dbReference type="Proteomes" id="UP000501690"/>
    </source>
</evidence>
<keyword evidence="2" id="KW-1185">Reference proteome</keyword>